<dbReference type="AlphaFoldDB" id="A0A1L7WQM3"/>
<keyword evidence="1" id="KW-0596">Phosphopantetheine</keyword>
<dbReference type="EMBL" id="FJOG01000006">
    <property type="protein sequence ID" value="CZR55073.1"/>
    <property type="molecule type" value="Genomic_DNA"/>
</dbReference>
<sequence length="1038" mass="114256">MGDAGPKEEIFTFDQLLRRRAIDEDQTALLAYPKSKYGVDDYELVNGEALNRFVDGAAKALIEKGFKPVEEETLVGIFAPSDLDYVITIYGLGRLGYVSFLLSPRLPASAVSSLLSTCKSQTLLYGPDNSSFAESVGKLLPGLHSLPILTRSEYYSKVHTSTPQFERKNVDFEKEHLRTYMMVHSSGSTGLPKPIRVTNKRLTVTFITATALTGFQSVPFNHVHGLVTYTQHIYIKKTLYLMNGHVPQTHDTVTAAIKAANPGIIWTVPYVLKLLAEKQDGIDVLKKCEIVSSSGSRCPDDLGDLLASQGVFIGLTFGSSETAVIFSSLTRPRGDTAWNYMRVMPHVKPYLLMRPVDGEICEAIVLDGHKSKAATNSDDPPNSFHTSDLFVEHPMIRDAWKFVGRLDDRITLLNGEKVLPLPIEGRIRQHAWIREAVMFGIDKPVPGLLLFKSGNATNLDDEQFLDEVWPTIHEANTQAEGFSQISRDMVVIVGSDVDCPSTDKSSIKRAQVYRDFADEIEEVYIRMERQADGPLLQLSQKELETWILERFQELDVNIPNAEADFFTSGVDSLKAIQMRGLIVRHIDVGDNTLGSMVVYDCGTIRNLAKRLQELRQGSAAIEDEDGKELKLMESLIERFSAFDVPVGDQTIPRDPLSHEGNVVILTGATGSLGSHILIQLVSSPNVTKIYCLIRPSGTVSAQDRLASALRDRMMPLDLSKVTAISSDVSARDLGISSGVLSFLGASTTHIIHCAWVVNFALPVSSFESQLQSLQNLLAFTLSQSDPARLLFCSSIGVATSSPPLYPAIVPESPIPDLRHASPTGYARSKLIGEKIVENAVIRHGARATVLRIGQIVPSKEVGSGVWNVNEAIPLIVRSAAILGVLPNVLGPGGEDVCTWLEADVLARCIVELADVEGGPVAGEQVVYNLVNPSSFSWREEFLPALKAAGLKFDVLSWEDWLEKVEAEEDIEMNPSRKLLGFWSGKRRVGEQGTEGEIQREVKFETKEAVLKSKALRNAPRVVDGDLVGRLVEAWKEVW</sequence>
<dbReference type="InterPro" id="IPR036291">
    <property type="entry name" value="NAD(P)-bd_dom_sf"/>
</dbReference>
<dbReference type="PROSITE" id="PS00012">
    <property type="entry name" value="PHOSPHOPANTETHEINE"/>
    <property type="match status" value="1"/>
</dbReference>
<name>A0A1L7WQM3_9HELO</name>
<gene>
    <name evidence="4" type="ORF">PAC_04959</name>
</gene>
<dbReference type="Pfam" id="PF00501">
    <property type="entry name" value="AMP-binding"/>
    <property type="match status" value="1"/>
</dbReference>
<dbReference type="InterPro" id="IPR051414">
    <property type="entry name" value="Adenylate-forming_Reductase"/>
</dbReference>
<dbReference type="PROSITE" id="PS50075">
    <property type="entry name" value="CARRIER"/>
    <property type="match status" value="1"/>
</dbReference>
<evidence type="ECO:0000313" key="5">
    <source>
        <dbReference type="Proteomes" id="UP000184330"/>
    </source>
</evidence>
<dbReference type="Pfam" id="PF07993">
    <property type="entry name" value="NAD_binding_4"/>
    <property type="match status" value="1"/>
</dbReference>
<evidence type="ECO:0000313" key="4">
    <source>
        <dbReference type="EMBL" id="CZR55073.1"/>
    </source>
</evidence>
<dbReference type="OrthoDB" id="429813at2759"/>
<evidence type="ECO:0000256" key="2">
    <source>
        <dbReference type="ARBA" id="ARBA00022553"/>
    </source>
</evidence>
<organism evidence="4 5">
    <name type="scientific">Phialocephala subalpina</name>
    <dbReference type="NCBI Taxonomy" id="576137"/>
    <lineage>
        <taxon>Eukaryota</taxon>
        <taxon>Fungi</taxon>
        <taxon>Dikarya</taxon>
        <taxon>Ascomycota</taxon>
        <taxon>Pezizomycotina</taxon>
        <taxon>Leotiomycetes</taxon>
        <taxon>Helotiales</taxon>
        <taxon>Mollisiaceae</taxon>
        <taxon>Phialocephala</taxon>
        <taxon>Phialocephala fortinii species complex</taxon>
    </lineage>
</organism>
<keyword evidence="5" id="KW-1185">Reference proteome</keyword>
<evidence type="ECO:0000256" key="1">
    <source>
        <dbReference type="ARBA" id="ARBA00022450"/>
    </source>
</evidence>
<evidence type="ECO:0000259" key="3">
    <source>
        <dbReference type="PROSITE" id="PS50075"/>
    </source>
</evidence>
<dbReference type="Gene3D" id="3.40.50.720">
    <property type="entry name" value="NAD(P)-binding Rossmann-like Domain"/>
    <property type="match status" value="1"/>
</dbReference>
<dbReference type="STRING" id="576137.A0A1L7WQM3"/>
<dbReference type="Proteomes" id="UP000184330">
    <property type="component" value="Unassembled WGS sequence"/>
</dbReference>
<accession>A0A1L7WQM3</accession>
<dbReference type="InterPro" id="IPR042099">
    <property type="entry name" value="ANL_N_sf"/>
</dbReference>
<dbReference type="SUPFAM" id="SSF51735">
    <property type="entry name" value="NAD(P)-binding Rossmann-fold domains"/>
    <property type="match status" value="1"/>
</dbReference>
<dbReference type="SUPFAM" id="SSF56801">
    <property type="entry name" value="Acetyl-CoA synthetase-like"/>
    <property type="match status" value="1"/>
</dbReference>
<dbReference type="InterPro" id="IPR013120">
    <property type="entry name" value="FAR_NAD-bd"/>
</dbReference>
<dbReference type="PANTHER" id="PTHR43439">
    <property type="entry name" value="PHENYLACETATE-COENZYME A LIGASE"/>
    <property type="match status" value="1"/>
</dbReference>
<dbReference type="InterPro" id="IPR009081">
    <property type="entry name" value="PP-bd_ACP"/>
</dbReference>
<dbReference type="SUPFAM" id="SSF47336">
    <property type="entry name" value="ACP-like"/>
    <property type="match status" value="1"/>
</dbReference>
<protein>
    <submittedName>
        <fullName evidence="4">Related to nonribosomal peptide synthetase MxcG (component of the myxochelin iron transport regul)</fullName>
    </submittedName>
</protein>
<keyword evidence="2" id="KW-0597">Phosphoprotein</keyword>
<proteinExistence type="predicted"/>
<dbReference type="PANTHER" id="PTHR43439:SF2">
    <property type="entry name" value="ENZYME, PUTATIVE (JCVI)-RELATED"/>
    <property type="match status" value="1"/>
</dbReference>
<feature type="domain" description="Carrier" evidence="3">
    <location>
        <begin position="538"/>
        <end position="615"/>
    </location>
</feature>
<dbReference type="Gene3D" id="1.10.1200.10">
    <property type="entry name" value="ACP-like"/>
    <property type="match status" value="1"/>
</dbReference>
<dbReference type="InterPro" id="IPR036736">
    <property type="entry name" value="ACP-like_sf"/>
</dbReference>
<reference evidence="4 5" key="1">
    <citation type="submission" date="2016-03" db="EMBL/GenBank/DDBJ databases">
        <authorList>
            <person name="Ploux O."/>
        </authorList>
    </citation>
    <scope>NUCLEOTIDE SEQUENCE [LARGE SCALE GENOMIC DNA]</scope>
    <source>
        <strain evidence="4 5">UAMH 11012</strain>
    </source>
</reference>
<dbReference type="Pfam" id="PF00550">
    <property type="entry name" value="PP-binding"/>
    <property type="match status" value="1"/>
</dbReference>
<dbReference type="Gene3D" id="3.40.50.12780">
    <property type="entry name" value="N-terminal domain of ligase-like"/>
    <property type="match status" value="1"/>
</dbReference>
<dbReference type="InterPro" id="IPR006162">
    <property type="entry name" value="Ppantetheine_attach_site"/>
</dbReference>
<dbReference type="Pfam" id="PF23562">
    <property type="entry name" value="AMP-binding_C_3"/>
    <property type="match status" value="1"/>
</dbReference>
<dbReference type="InterPro" id="IPR000873">
    <property type="entry name" value="AMP-dep_synth/lig_dom"/>
</dbReference>